<dbReference type="GO" id="GO:0006352">
    <property type="term" value="P:DNA-templated transcription initiation"/>
    <property type="evidence" value="ECO:0007669"/>
    <property type="project" value="InterPro"/>
</dbReference>
<dbReference type="Gene3D" id="1.10.1740.10">
    <property type="match status" value="1"/>
</dbReference>
<accession>A0A840V593</accession>
<dbReference type="RefSeq" id="WP_184014877.1">
    <property type="nucleotide sequence ID" value="NZ_JACHFD010000001.1"/>
</dbReference>
<dbReference type="GO" id="GO:0016987">
    <property type="term" value="F:sigma factor activity"/>
    <property type="evidence" value="ECO:0007669"/>
    <property type="project" value="UniProtKB-KW"/>
</dbReference>
<dbReference type="AlphaFoldDB" id="A0A840V593"/>
<feature type="domain" description="RNA polymerase sigma-70 region 2" evidence="6">
    <location>
        <begin position="28"/>
        <end position="93"/>
    </location>
</feature>
<dbReference type="InterPro" id="IPR013325">
    <property type="entry name" value="RNA_pol_sigma_r2"/>
</dbReference>
<keyword evidence="8" id="KW-1185">Reference proteome</keyword>
<dbReference type="InterPro" id="IPR036388">
    <property type="entry name" value="WH-like_DNA-bd_sf"/>
</dbReference>
<evidence type="ECO:0000313" key="8">
    <source>
        <dbReference type="Proteomes" id="UP000557717"/>
    </source>
</evidence>
<dbReference type="EMBL" id="JACHFD010000001">
    <property type="protein sequence ID" value="MBB5349958.1"/>
    <property type="molecule type" value="Genomic_DNA"/>
</dbReference>
<dbReference type="InterPro" id="IPR013324">
    <property type="entry name" value="RNA_pol_sigma_r3/r4-like"/>
</dbReference>
<evidence type="ECO:0000256" key="1">
    <source>
        <dbReference type="ARBA" id="ARBA00010641"/>
    </source>
</evidence>
<evidence type="ECO:0000256" key="5">
    <source>
        <dbReference type="ARBA" id="ARBA00023163"/>
    </source>
</evidence>
<proteinExistence type="inferred from homology"/>
<organism evidence="7 8">
    <name type="scientific">Haloferula luteola</name>
    <dbReference type="NCBI Taxonomy" id="595692"/>
    <lineage>
        <taxon>Bacteria</taxon>
        <taxon>Pseudomonadati</taxon>
        <taxon>Verrucomicrobiota</taxon>
        <taxon>Verrucomicrobiia</taxon>
        <taxon>Verrucomicrobiales</taxon>
        <taxon>Verrucomicrobiaceae</taxon>
        <taxon>Haloferula</taxon>
    </lineage>
</organism>
<evidence type="ECO:0000259" key="6">
    <source>
        <dbReference type="Pfam" id="PF04542"/>
    </source>
</evidence>
<comment type="caution">
    <text evidence="7">The sequence shown here is derived from an EMBL/GenBank/DDBJ whole genome shotgun (WGS) entry which is preliminary data.</text>
</comment>
<sequence>MPESLAKSDQELLRDFATRRDEDAFAMLVSRHRGLAFATAYRICGNAMDAEEAVQHGFTTLSRKVRQGAEIQSLGAWLHRVVVHEAVKIRKKQHFRKDRERLAQKHQEMAREGRDPIAELRPVLDEALNSLRGSDRVVLTLHYLEGRSFKCIASQLGGTAGAWQKRSIRALEALSKRLRHQGVPVSIAALTSFLAASRAEAAASTPTMSSLLPYGRDAVTRPSAGNGITSLLMTSMKAGIALSFAMGTLAVCGWKFIVPPLVARAGFSSGDVSPGISVPSSPRFARTGVRPTAFSLEWVRQLMSEYEESEGRDSRLESHLRSLMFLAPPEHFEELLDLIASAKDRARYQPIAAALFARWAEENPEEALARLDAVPEFAAEGYRAVLITWLNMHGDSALEYVSARKEEADLKILREFLEYQCERHPRDAARMVDQIAEDWPEADRPLFEQVARLWARSEPLEAGNWVASYPDEKVKNPLLRSMAVDVAKVRGFEGLEVANHIEDAHERALARNDAIYWWGTTSGGYSISPDSRPVRNLSTGFPEDWTAENIVTFSKSFMINFSKDLPKLLELAEGEDQRALVYEGSVKGSAWSNPAAAKDSIAQLPADFGSTQMGRETLRAFMLRWSEMDASSAGRWLAEQPNTPNIQVMREAQSGRAAR</sequence>
<keyword evidence="4" id="KW-0238">DNA-binding</keyword>
<keyword evidence="2" id="KW-0805">Transcription regulation</keyword>
<dbReference type="InterPro" id="IPR014284">
    <property type="entry name" value="RNA_pol_sigma-70_dom"/>
</dbReference>
<evidence type="ECO:0000256" key="4">
    <source>
        <dbReference type="ARBA" id="ARBA00023125"/>
    </source>
</evidence>
<keyword evidence="3" id="KW-0731">Sigma factor</keyword>
<dbReference type="PANTHER" id="PTHR43133:SF8">
    <property type="entry name" value="RNA POLYMERASE SIGMA FACTOR HI_1459-RELATED"/>
    <property type="match status" value="1"/>
</dbReference>
<dbReference type="NCBIfam" id="TIGR02937">
    <property type="entry name" value="sigma70-ECF"/>
    <property type="match status" value="1"/>
</dbReference>
<protein>
    <submittedName>
        <fullName evidence="7">RNA polymerase sigma factor (Sigma-70 family)</fullName>
    </submittedName>
</protein>
<name>A0A840V593_9BACT</name>
<evidence type="ECO:0000256" key="2">
    <source>
        <dbReference type="ARBA" id="ARBA00023015"/>
    </source>
</evidence>
<dbReference type="PANTHER" id="PTHR43133">
    <property type="entry name" value="RNA POLYMERASE ECF-TYPE SIGMA FACTO"/>
    <property type="match status" value="1"/>
</dbReference>
<dbReference type="SUPFAM" id="SSF88946">
    <property type="entry name" value="Sigma2 domain of RNA polymerase sigma factors"/>
    <property type="match status" value="1"/>
</dbReference>
<dbReference type="InterPro" id="IPR007627">
    <property type="entry name" value="RNA_pol_sigma70_r2"/>
</dbReference>
<evidence type="ECO:0000256" key="3">
    <source>
        <dbReference type="ARBA" id="ARBA00023082"/>
    </source>
</evidence>
<dbReference type="SUPFAM" id="SSF88659">
    <property type="entry name" value="Sigma3 and sigma4 domains of RNA polymerase sigma factors"/>
    <property type="match status" value="1"/>
</dbReference>
<dbReference type="Gene3D" id="1.10.10.10">
    <property type="entry name" value="Winged helix-like DNA-binding domain superfamily/Winged helix DNA-binding domain"/>
    <property type="match status" value="1"/>
</dbReference>
<dbReference type="Pfam" id="PF04542">
    <property type="entry name" value="Sigma70_r2"/>
    <property type="match status" value="1"/>
</dbReference>
<gene>
    <name evidence="7" type="ORF">HNR46_000179</name>
</gene>
<dbReference type="Proteomes" id="UP000557717">
    <property type="component" value="Unassembled WGS sequence"/>
</dbReference>
<reference evidence="7 8" key="1">
    <citation type="submission" date="2020-08" db="EMBL/GenBank/DDBJ databases">
        <title>Genomic Encyclopedia of Type Strains, Phase IV (KMG-IV): sequencing the most valuable type-strain genomes for metagenomic binning, comparative biology and taxonomic classification.</title>
        <authorList>
            <person name="Goeker M."/>
        </authorList>
    </citation>
    <scope>NUCLEOTIDE SEQUENCE [LARGE SCALE GENOMIC DNA]</scope>
    <source>
        <strain evidence="7 8">YC6886</strain>
    </source>
</reference>
<dbReference type="GO" id="GO:0003677">
    <property type="term" value="F:DNA binding"/>
    <property type="evidence" value="ECO:0007669"/>
    <property type="project" value="UniProtKB-KW"/>
</dbReference>
<dbReference type="InterPro" id="IPR039425">
    <property type="entry name" value="RNA_pol_sigma-70-like"/>
</dbReference>
<evidence type="ECO:0000313" key="7">
    <source>
        <dbReference type="EMBL" id="MBB5349958.1"/>
    </source>
</evidence>
<comment type="similarity">
    <text evidence="1">Belongs to the sigma-70 factor family. ECF subfamily.</text>
</comment>
<keyword evidence="5" id="KW-0804">Transcription</keyword>